<feature type="coiled-coil region" evidence="1">
    <location>
        <begin position="66"/>
        <end position="93"/>
    </location>
</feature>
<dbReference type="Proteomes" id="UP000191980">
    <property type="component" value="Unassembled WGS sequence"/>
</dbReference>
<evidence type="ECO:0000313" key="3">
    <source>
        <dbReference type="Proteomes" id="UP000191980"/>
    </source>
</evidence>
<dbReference type="PANTHER" id="PTHR33408">
    <property type="entry name" value="TRANSPOSASE"/>
    <property type="match status" value="1"/>
</dbReference>
<dbReference type="PANTHER" id="PTHR33408:SF2">
    <property type="entry name" value="TRANSPOSASE DDE DOMAIN-CONTAINING PROTEIN"/>
    <property type="match status" value="1"/>
</dbReference>
<evidence type="ECO:0000313" key="2">
    <source>
        <dbReference type="EMBL" id="OQK18071.1"/>
    </source>
</evidence>
<evidence type="ECO:0000256" key="1">
    <source>
        <dbReference type="SAM" id="Coils"/>
    </source>
</evidence>
<accession>A0A1V8M907</accession>
<gene>
    <name evidence="2" type="ORF">AU255_09530</name>
</gene>
<reference evidence="2 3" key="1">
    <citation type="submission" date="2015-12" db="EMBL/GenBank/DDBJ databases">
        <authorList>
            <person name="Shamseldin A."/>
            <person name="Moawad H."/>
            <person name="Abd El-Rahim W.M."/>
            <person name="Sadowsky M.J."/>
        </authorList>
    </citation>
    <scope>NUCLEOTIDE SEQUENCE [LARGE SCALE GENOMIC DNA]</scope>
    <source>
        <strain evidence="2 3">WF1</strain>
    </source>
</reference>
<keyword evidence="1" id="KW-0175">Coiled coil</keyword>
<comment type="caution">
    <text evidence="2">The sequence shown here is derived from an EMBL/GenBank/DDBJ whole genome shotgun (WGS) entry which is preliminary data.</text>
</comment>
<sequence>MWLVEGLLPTYKTIADFRKSNSTALKAANRDFLLLCKELSLFGGETVAVDGSFFKGDVSKQGIYTEDKLKKQLEALEKKITQYQDELDKQDTADNKLT</sequence>
<keyword evidence="3" id="KW-1185">Reference proteome</keyword>
<dbReference type="EMBL" id="LPUF01000001">
    <property type="protein sequence ID" value="OQK18071.1"/>
    <property type="molecule type" value="Genomic_DNA"/>
</dbReference>
<organism evidence="2 3">
    <name type="scientific">Methyloprofundus sedimenti</name>
    <dbReference type="NCBI Taxonomy" id="1420851"/>
    <lineage>
        <taxon>Bacteria</taxon>
        <taxon>Pseudomonadati</taxon>
        <taxon>Pseudomonadota</taxon>
        <taxon>Gammaproteobacteria</taxon>
        <taxon>Methylococcales</taxon>
        <taxon>Methylococcaceae</taxon>
        <taxon>Methyloprofundus</taxon>
    </lineage>
</organism>
<dbReference type="AlphaFoldDB" id="A0A1V8M907"/>
<evidence type="ECO:0008006" key="4">
    <source>
        <dbReference type="Google" id="ProtNLM"/>
    </source>
</evidence>
<protein>
    <recommendedName>
        <fullName evidence="4">Transposase</fullName>
    </recommendedName>
</protein>
<name>A0A1V8M907_9GAMM</name>
<proteinExistence type="predicted"/>
<dbReference type="STRING" id="1420851.AU255_09530"/>